<reference evidence="1 2" key="1">
    <citation type="submission" date="2024-09" db="EMBL/GenBank/DDBJ databases">
        <title>Genome sequencing and assembly of Phytophthora oleae, isolate VK10A, causative agent of rot of olive drupes.</title>
        <authorList>
            <person name="Conti Taguali S."/>
            <person name="Riolo M."/>
            <person name="La Spada F."/>
            <person name="Cacciola S.O."/>
            <person name="Dionisio G."/>
        </authorList>
    </citation>
    <scope>NUCLEOTIDE SEQUENCE [LARGE SCALE GENOMIC DNA]</scope>
    <source>
        <strain evidence="1 2">VK10A</strain>
    </source>
</reference>
<evidence type="ECO:0000313" key="1">
    <source>
        <dbReference type="EMBL" id="KAL3657249.1"/>
    </source>
</evidence>
<name>A0ABD3EVW4_9STRA</name>
<keyword evidence="2" id="KW-1185">Reference proteome</keyword>
<dbReference type="Proteomes" id="UP001632037">
    <property type="component" value="Unassembled WGS sequence"/>
</dbReference>
<protein>
    <recommendedName>
        <fullName evidence="3">Secreted protein</fullName>
    </recommendedName>
</protein>
<dbReference type="EMBL" id="JBIMZQ010000067">
    <property type="protein sequence ID" value="KAL3657249.1"/>
    <property type="molecule type" value="Genomic_DNA"/>
</dbReference>
<evidence type="ECO:0000313" key="2">
    <source>
        <dbReference type="Proteomes" id="UP001632037"/>
    </source>
</evidence>
<sequence>MLNARKPMMTMLAICRSAFYWSLSFHVAPSFDSLCASPSVDKNYGPTLLAPKTRDANLQRSLGTLIMRLRRPDFEDFCMRCQRDMVTLVDVPPVQWIRHRQIFRGL</sequence>
<proteinExistence type="predicted"/>
<dbReference type="AlphaFoldDB" id="A0ABD3EVW4"/>
<organism evidence="1 2">
    <name type="scientific">Phytophthora oleae</name>
    <dbReference type="NCBI Taxonomy" id="2107226"/>
    <lineage>
        <taxon>Eukaryota</taxon>
        <taxon>Sar</taxon>
        <taxon>Stramenopiles</taxon>
        <taxon>Oomycota</taxon>
        <taxon>Peronosporomycetes</taxon>
        <taxon>Peronosporales</taxon>
        <taxon>Peronosporaceae</taxon>
        <taxon>Phytophthora</taxon>
    </lineage>
</organism>
<gene>
    <name evidence="1" type="ORF">V7S43_017909</name>
</gene>
<evidence type="ECO:0008006" key="3">
    <source>
        <dbReference type="Google" id="ProtNLM"/>
    </source>
</evidence>
<accession>A0ABD3EVW4</accession>
<comment type="caution">
    <text evidence="1">The sequence shown here is derived from an EMBL/GenBank/DDBJ whole genome shotgun (WGS) entry which is preliminary data.</text>
</comment>